<protein>
    <submittedName>
        <fullName evidence="5">Penicillinase repressor</fullName>
    </submittedName>
</protein>
<dbReference type="STRING" id="333140.AWW68_17205"/>
<dbReference type="PIRSF" id="PIRSF019455">
    <property type="entry name" value="CopR_AtkY"/>
    <property type="match status" value="1"/>
</dbReference>
<gene>
    <name evidence="5" type="ORF">AWW68_17205</name>
</gene>
<dbReference type="InterPro" id="IPR005650">
    <property type="entry name" value="BlaI_family"/>
</dbReference>
<dbReference type="AlphaFoldDB" id="A0A150X1Q6"/>
<dbReference type="GO" id="GO:0045892">
    <property type="term" value="P:negative regulation of DNA-templated transcription"/>
    <property type="evidence" value="ECO:0007669"/>
    <property type="project" value="InterPro"/>
</dbReference>
<dbReference type="Gene3D" id="1.10.10.10">
    <property type="entry name" value="Winged helix-like DNA-binding domain superfamily/Winged helix DNA-binding domain"/>
    <property type="match status" value="1"/>
</dbReference>
<dbReference type="SUPFAM" id="SSF46785">
    <property type="entry name" value="Winged helix' DNA-binding domain"/>
    <property type="match status" value="1"/>
</dbReference>
<proteinExistence type="inferred from homology"/>
<reference evidence="5 6" key="1">
    <citation type="submission" date="2016-01" db="EMBL/GenBank/DDBJ databases">
        <title>Genome sequencing of Roseivirga spongicola UST030701-084.</title>
        <authorList>
            <person name="Selvaratnam C."/>
            <person name="Thevarajoo S."/>
            <person name="Goh K.M."/>
            <person name="Ee R."/>
            <person name="Chan K.-G."/>
            <person name="Chong C.S."/>
        </authorList>
    </citation>
    <scope>NUCLEOTIDE SEQUENCE [LARGE SCALE GENOMIC DNA]</scope>
    <source>
        <strain evidence="5 6">UST030701-084</strain>
    </source>
</reference>
<evidence type="ECO:0000313" key="6">
    <source>
        <dbReference type="Proteomes" id="UP000075606"/>
    </source>
</evidence>
<keyword evidence="2" id="KW-0805">Transcription regulation</keyword>
<evidence type="ECO:0000256" key="3">
    <source>
        <dbReference type="ARBA" id="ARBA00023125"/>
    </source>
</evidence>
<dbReference type="RefSeq" id="WP_068224625.1">
    <property type="nucleotide sequence ID" value="NZ_CP139724.1"/>
</dbReference>
<dbReference type="InterPro" id="IPR036388">
    <property type="entry name" value="WH-like_DNA-bd_sf"/>
</dbReference>
<dbReference type="OrthoDB" id="1098508at2"/>
<keyword evidence="3" id="KW-0238">DNA-binding</keyword>
<dbReference type="Pfam" id="PF03965">
    <property type="entry name" value="Penicillinase_R"/>
    <property type="match status" value="1"/>
</dbReference>
<dbReference type="GO" id="GO:0003677">
    <property type="term" value="F:DNA binding"/>
    <property type="evidence" value="ECO:0007669"/>
    <property type="project" value="UniProtKB-KW"/>
</dbReference>
<name>A0A150X1Q6_9BACT</name>
<evidence type="ECO:0000256" key="1">
    <source>
        <dbReference type="ARBA" id="ARBA00011046"/>
    </source>
</evidence>
<sequence length="123" mass="14458">MNLPKSEEQLMQYLWEMEKAFMKDLIEKYPEPKPASTTIATLLKRLLDKKAIGFKKYGSVREYFPLISKEAYFSNQMNGVIKNFFNDSVSQFASFFTSKENLTDEQLKELQDIVQQQINARKK</sequence>
<comment type="similarity">
    <text evidence="1">Belongs to the BlaI transcriptional regulatory family.</text>
</comment>
<dbReference type="EMBL" id="LRPC01000029">
    <property type="protein sequence ID" value="KYG72638.1"/>
    <property type="molecule type" value="Genomic_DNA"/>
</dbReference>
<accession>A0A150X1Q6</accession>
<comment type="caution">
    <text evidence="5">The sequence shown here is derived from an EMBL/GenBank/DDBJ whole genome shotgun (WGS) entry which is preliminary data.</text>
</comment>
<evidence type="ECO:0000256" key="4">
    <source>
        <dbReference type="ARBA" id="ARBA00023163"/>
    </source>
</evidence>
<evidence type="ECO:0000313" key="5">
    <source>
        <dbReference type="EMBL" id="KYG72638.1"/>
    </source>
</evidence>
<organism evidence="5 6">
    <name type="scientific">Roseivirga spongicola</name>
    <dbReference type="NCBI Taxonomy" id="333140"/>
    <lineage>
        <taxon>Bacteria</taxon>
        <taxon>Pseudomonadati</taxon>
        <taxon>Bacteroidota</taxon>
        <taxon>Cytophagia</taxon>
        <taxon>Cytophagales</taxon>
        <taxon>Roseivirgaceae</taxon>
        <taxon>Roseivirga</taxon>
    </lineage>
</organism>
<keyword evidence="4" id="KW-0804">Transcription</keyword>
<evidence type="ECO:0000256" key="2">
    <source>
        <dbReference type="ARBA" id="ARBA00023015"/>
    </source>
</evidence>
<dbReference type="Proteomes" id="UP000075606">
    <property type="component" value="Unassembled WGS sequence"/>
</dbReference>
<dbReference type="Gene3D" id="1.10.4040.10">
    <property type="entry name" value="Penicillinase repressor domain"/>
    <property type="match status" value="1"/>
</dbReference>
<dbReference type="InterPro" id="IPR036390">
    <property type="entry name" value="WH_DNA-bd_sf"/>
</dbReference>
<keyword evidence="6" id="KW-1185">Reference proteome</keyword>